<feature type="region of interest" description="Disordered" evidence="1">
    <location>
        <begin position="77"/>
        <end position="131"/>
    </location>
</feature>
<dbReference type="EMBL" id="GBHO01045325">
    <property type="protein sequence ID" value="JAF98278.1"/>
    <property type="molecule type" value="Transcribed_RNA"/>
</dbReference>
<gene>
    <name evidence="2" type="primary">OCA5_1</name>
    <name evidence="2" type="ORF">CM83_49141</name>
</gene>
<name>A0A0A9VR78_LYGHE</name>
<reference evidence="2" key="2">
    <citation type="submission" date="2014-07" db="EMBL/GenBank/DDBJ databases">
        <authorList>
            <person name="Hull J."/>
        </authorList>
    </citation>
    <scope>NUCLEOTIDE SEQUENCE</scope>
</reference>
<reference evidence="2" key="1">
    <citation type="journal article" date="2014" name="PLoS ONE">
        <title>Transcriptome-Based Identification of ABC Transporters in the Western Tarnished Plant Bug Lygus hesperus.</title>
        <authorList>
            <person name="Hull J.J."/>
            <person name="Chaney K."/>
            <person name="Geib S.M."/>
            <person name="Fabrick J.A."/>
            <person name="Brent C.S."/>
            <person name="Walsh D."/>
            <person name="Lavine L.C."/>
        </authorList>
    </citation>
    <scope>NUCLEOTIDE SEQUENCE</scope>
</reference>
<evidence type="ECO:0000313" key="2">
    <source>
        <dbReference type="EMBL" id="JAF98278.1"/>
    </source>
</evidence>
<evidence type="ECO:0000256" key="1">
    <source>
        <dbReference type="SAM" id="MobiDB-lite"/>
    </source>
</evidence>
<organism evidence="2">
    <name type="scientific">Lygus hesperus</name>
    <name type="common">Western plant bug</name>
    <dbReference type="NCBI Taxonomy" id="30085"/>
    <lineage>
        <taxon>Eukaryota</taxon>
        <taxon>Metazoa</taxon>
        <taxon>Ecdysozoa</taxon>
        <taxon>Arthropoda</taxon>
        <taxon>Hexapoda</taxon>
        <taxon>Insecta</taxon>
        <taxon>Pterygota</taxon>
        <taxon>Neoptera</taxon>
        <taxon>Paraneoptera</taxon>
        <taxon>Hemiptera</taxon>
        <taxon>Heteroptera</taxon>
        <taxon>Panheteroptera</taxon>
        <taxon>Cimicomorpha</taxon>
        <taxon>Miridae</taxon>
        <taxon>Mirini</taxon>
        <taxon>Lygus</taxon>
    </lineage>
</organism>
<proteinExistence type="predicted"/>
<protein>
    <submittedName>
        <fullName evidence="2">Oxidant-induced cell-cycle arrest protein 5</fullName>
    </submittedName>
</protein>
<sequence length="131" mass="14276">NFFSSTVSKLSTHASLHSCECTAMCSVIATELLKTSGNLLSLRSVTDPPSNSHETNPELLNIHEKLTAVVEPEIPEFVHNKPPLTKRDDKIDKKRYGAPAKVKPSPPHRPTTRSQVGKRLTTPTGAALKPT</sequence>
<feature type="non-terminal residue" evidence="2">
    <location>
        <position position="1"/>
    </location>
</feature>
<accession>A0A0A9VR78</accession>
<feature type="non-terminal residue" evidence="2">
    <location>
        <position position="131"/>
    </location>
</feature>
<dbReference type="AlphaFoldDB" id="A0A0A9VR78"/>
<feature type="compositionally biased region" description="Basic and acidic residues" evidence="1">
    <location>
        <begin position="85"/>
        <end position="95"/>
    </location>
</feature>